<evidence type="ECO:0000313" key="3">
    <source>
        <dbReference type="Proteomes" id="UP000466442"/>
    </source>
</evidence>
<evidence type="ECO:0000313" key="2">
    <source>
        <dbReference type="EMBL" id="KAF6206718.1"/>
    </source>
</evidence>
<gene>
    <name evidence="2" type="ORF">GE061_017954</name>
</gene>
<sequence length="125" mass="14117">TRGVPSFNSEKGESDRGSPRESVLICLPTCQVVFEKVPIFPFVNSSLFRMSFASSRLCVRALENLCIPSRNLFVRKKSAVTLSRIKIGRSPAADCLGSYLKVSVLFCYFYDKLVWERLLLRSVLC</sequence>
<name>A0A8S9XEL1_APOLU</name>
<proteinExistence type="predicted"/>
<reference evidence="2" key="1">
    <citation type="journal article" date="2021" name="Mol. Ecol. Resour.">
        <title>Apolygus lucorum genome provides insights into omnivorousness and mesophyll feeding.</title>
        <authorList>
            <person name="Liu Y."/>
            <person name="Liu H."/>
            <person name="Wang H."/>
            <person name="Huang T."/>
            <person name="Liu B."/>
            <person name="Yang B."/>
            <person name="Yin L."/>
            <person name="Li B."/>
            <person name="Zhang Y."/>
            <person name="Zhang S."/>
            <person name="Jiang F."/>
            <person name="Zhang X."/>
            <person name="Ren Y."/>
            <person name="Wang B."/>
            <person name="Wang S."/>
            <person name="Lu Y."/>
            <person name="Wu K."/>
            <person name="Fan W."/>
            <person name="Wang G."/>
        </authorList>
    </citation>
    <scope>NUCLEOTIDE SEQUENCE</scope>
    <source>
        <strain evidence="2">12Hb</strain>
    </source>
</reference>
<comment type="caution">
    <text evidence="2">The sequence shown here is derived from an EMBL/GenBank/DDBJ whole genome shotgun (WGS) entry which is preliminary data.</text>
</comment>
<dbReference type="EMBL" id="WIXP02000008">
    <property type="protein sequence ID" value="KAF6206718.1"/>
    <property type="molecule type" value="Genomic_DNA"/>
</dbReference>
<evidence type="ECO:0000256" key="1">
    <source>
        <dbReference type="SAM" id="MobiDB-lite"/>
    </source>
</evidence>
<protein>
    <submittedName>
        <fullName evidence="2">Uncharacterized protein</fullName>
    </submittedName>
</protein>
<dbReference type="AlphaFoldDB" id="A0A8S9XEL1"/>
<dbReference type="Proteomes" id="UP000466442">
    <property type="component" value="Unassembled WGS sequence"/>
</dbReference>
<organism evidence="2 3">
    <name type="scientific">Apolygus lucorum</name>
    <name type="common">Small green plant bug</name>
    <name type="synonym">Lygocoris lucorum</name>
    <dbReference type="NCBI Taxonomy" id="248454"/>
    <lineage>
        <taxon>Eukaryota</taxon>
        <taxon>Metazoa</taxon>
        <taxon>Ecdysozoa</taxon>
        <taxon>Arthropoda</taxon>
        <taxon>Hexapoda</taxon>
        <taxon>Insecta</taxon>
        <taxon>Pterygota</taxon>
        <taxon>Neoptera</taxon>
        <taxon>Paraneoptera</taxon>
        <taxon>Hemiptera</taxon>
        <taxon>Heteroptera</taxon>
        <taxon>Panheteroptera</taxon>
        <taxon>Cimicomorpha</taxon>
        <taxon>Miridae</taxon>
        <taxon>Mirini</taxon>
        <taxon>Apolygus</taxon>
    </lineage>
</organism>
<feature type="non-terminal residue" evidence="2">
    <location>
        <position position="1"/>
    </location>
</feature>
<feature type="region of interest" description="Disordered" evidence="1">
    <location>
        <begin position="1"/>
        <end position="20"/>
    </location>
</feature>
<accession>A0A8S9XEL1</accession>
<feature type="compositionally biased region" description="Basic and acidic residues" evidence="1">
    <location>
        <begin position="10"/>
        <end position="19"/>
    </location>
</feature>
<keyword evidence="3" id="KW-1185">Reference proteome</keyword>